<accession>A0A371X6F3</accession>
<sequence length="60" mass="6531">MAGARLAGRIVPPKTLRLFHPAHEFRDVSGMAVELTEATSIIKDERMPSPSAVTEVILTD</sequence>
<name>A0A371X6F3_9HYPH</name>
<keyword evidence="2" id="KW-1185">Reference proteome</keyword>
<comment type="caution">
    <text evidence="1">The sequence shown here is derived from an EMBL/GenBank/DDBJ whole genome shotgun (WGS) entry which is preliminary data.</text>
</comment>
<dbReference type="AlphaFoldDB" id="A0A371X6F3"/>
<reference evidence="2" key="1">
    <citation type="submission" date="2018-08" db="EMBL/GenBank/DDBJ databases">
        <authorList>
            <person name="Im W.T."/>
        </authorList>
    </citation>
    <scope>NUCLEOTIDE SEQUENCE [LARGE SCALE GENOMIC DNA]</scope>
    <source>
        <strain evidence="2">LA-28</strain>
    </source>
</reference>
<protein>
    <submittedName>
        <fullName evidence="1">Uncharacterized protein</fullName>
    </submittedName>
</protein>
<evidence type="ECO:0000313" key="2">
    <source>
        <dbReference type="Proteomes" id="UP000262379"/>
    </source>
</evidence>
<organism evidence="1 2">
    <name type="scientific">Mesorhizobium denitrificans</name>
    <dbReference type="NCBI Taxonomy" id="2294114"/>
    <lineage>
        <taxon>Bacteria</taxon>
        <taxon>Pseudomonadati</taxon>
        <taxon>Pseudomonadota</taxon>
        <taxon>Alphaproteobacteria</taxon>
        <taxon>Hyphomicrobiales</taxon>
        <taxon>Phyllobacteriaceae</taxon>
        <taxon>Mesorhizobium</taxon>
    </lineage>
</organism>
<evidence type="ECO:0000313" key="1">
    <source>
        <dbReference type="EMBL" id="RFC64807.1"/>
    </source>
</evidence>
<proteinExistence type="predicted"/>
<dbReference type="EMBL" id="QURN01000017">
    <property type="protein sequence ID" value="RFC64807.1"/>
    <property type="molecule type" value="Genomic_DNA"/>
</dbReference>
<gene>
    <name evidence="1" type="ORF">DY251_18785</name>
</gene>
<dbReference type="Proteomes" id="UP000262379">
    <property type="component" value="Unassembled WGS sequence"/>
</dbReference>